<protein>
    <submittedName>
        <fullName evidence="2">Uncharacterized protein</fullName>
    </submittedName>
</protein>
<evidence type="ECO:0000313" key="2">
    <source>
        <dbReference type="EMBL" id="MPC75206.1"/>
    </source>
</evidence>
<comment type="caution">
    <text evidence="2">The sequence shown here is derived from an EMBL/GenBank/DDBJ whole genome shotgun (WGS) entry which is preliminary data.</text>
</comment>
<evidence type="ECO:0000256" key="1">
    <source>
        <dbReference type="SAM" id="MobiDB-lite"/>
    </source>
</evidence>
<name>A0A5B7HZS6_PORTR</name>
<proteinExistence type="predicted"/>
<feature type="region of interest" description="Disordered" evidence="1">
    <location>
        <begin position="48"/>
        <end position="88"/>
    </location>
</feature>
<evidence type="ECO:0000313" key="3">
    <source>
        <dbReference type="Proteomes" id="UP000324222"/>
    </source>
</evidence>
<feature type="compositionally biased region" description="Polar residues" evidence="1">
    <location>
        <begin position="48"/>
        <end position="58"/>
    </location>
</feature>
<keyword evidence="3" id="KW-1185">Reference proteome</keyword>
<sequence>MRSPRQESRSDGHKQRHHIGHAPGHSRPGYERSSFPFSVHLTKFTLTTDYPRQGSTFGPSPPKATTKRPPRDAVSGDGWTAREDTTLQ</sequence>
<dbReference type="AlphaFoldDB" id="A0A5B7HZS6"/>
<feature type="compositionally biased region" description="Basic and acidic residues" evidence="1">
    <location>
        <begin position="1"/>
        <end position="13"/>
    </location>
</feature>
<organism evidence="2 3">
    <name type="scientific">Portunus trituberculatus</name>
    <name type="common">Swimming crab</name>
    <name type="synonym">Neptunus trituberculatus</name>
    <dbReference type="NCBI Taxonomy" id="210409"/>
    <lineage>
        <taxon>Eukaryota</taxon>
        <taxon>Metazoa</taxon>
        <taxon>Ecdysozoa</taxon>
        <taxon>Arthropoda</taxon>
        <taxon>Crustacea</taxon>
        <taxon>Multicrustacea</taxon>
        <taxon>Malacostraca</taxon>
        <taxon>Eumalacostraca</taxon>
        <taxon>Eucarida</taxon>
        <taxon>Decapoda</taxon>
        <taxon>Pleocyemata</taxon>
        <taxon>Brachyura</taxon>
        <taxon>Eubrachyura</taxon>
        <taxon>Portunoidea</taxon>
        <taxon>Portunidae</taxon>
        <taxon>Portuninae</taxon>
        <taxon>Portunus</taxon>
    </lineage>
</organism>
<accession>A0A5B7HZS6</accession>
<reference evidence="2 3" key="1">
    <citation type="submission" date="2019-05" db="EMBL/GenBank/DDBJ databases">
        <title>Another draft genome of Portunus trituberculatus and its Hox gene families provides insights of decapod evolution.</title>
        <authorList>
            <person name="Jeong J.-H."/>
            <person name="Song I."/>
            <person name="Kim S."/>
            <person name="Choi T."/>
            <person name="Kim D."/>
            <person name="Ryu S."/>
            <person name="Kim W."/>
        </authorList>
    </citation>
    <scope>NUCLEOTIDE SEQUENCE [LARGE SCALE GENOMIC DNA]</scope>
    <source>
        <tissue evidence="2">Muscle</tissue>
    </source>
</reference>
<gene>
    <name evidence="2" type="ORF">E2C01_069590</name>
</gene>
<feature type="region of interest" description="Disordered" evidence="1">
    <location>
        <begin position="1"/>
        <end position="34"/>
    </location>
</feature>
<dbReference type="EMBL" id="VSRR010040596">
    <property type="protein sequence ID" value="MPC75206.1"/>
    <property type="molecule type" value="Genomic_DNA"/>
</dbReference>
<dbReference type="Proteomes" id="UP000324222">
    <property type="component" value="Unassembled WGS sequence"/>
</dbReference>